<dbReference type="AlphaFoldDB" id="A0A077AWW7"/>
<accession>A0A077AWW7</accession>
<feature type="compositionally biased region" description="Acidic residues" evidence="1">
    <location>
        <begin position="323"/>
        <end position="335"/>
    </location>
</feature>
<dbReference type="KEGG" id="paca:ID47_10240"/>
<keyword evidence="5" id="KW-1185">Reference proteome</keyword>
<dbReference type="HOGENOM" id="CLU_828171_0_0_5"/>
<dbReference type="InterPro" id="IPR003124">
    <property type="entry name" value="WH2_dom"/>
</dbReference>
<reference evidence="4 5" key="1">
    <citation type="submission" date="2014-07" db="EMBL/GenBank/DDBJ databases">
        <title>Comparative genomic insights into amoeba endosymbionts belonging to the families of Holosporaceae and Candidatus Midichloriaceae within Rickettsiales.</title>
        <authorList>
            <person name="Wang Z."/>
            <person name="Wu M."/>
        </authorList>
    </citation>
    <scope>NUCLEOTIDE SEQUENCE [LARGE SCALE GENOMIC DNA]</scope>
    <source>
        <strain evidence="4">PRA3</strain>
    </source>
</reference>
<name>A0A077AWW7_9PROT</name>
<keyword evidence="2" id="KW-0732">Signal</keyword>
<dbReference type="RefSeq" id="WP_038466007.1">
    <property type="nucleotide sequence ID" value="NZ_CP008941.1"/>
</dbReference>
<evidence type="ECO:0000313" key="4">
    <source>
        <dbReference type="EMBL" id="AIK97026.1"/>
    </source>
</evidence>
<feature type="domain" description="WH2" evidence="3">
    <location>
        <begin position="268"/>
        <end position="285"/>
    </location>
</feature>
<evidence type="ECO:0000256" key="1">
    <source>
        <dbReference type="SAM" id="MobiDB-lite"/>
    </source>
</evidence>
<gene>
    <name evidence="4" type="ORF">ID47_10240</name>
</gene>
<organism evidence="4 5">
    <name type="scientific">Candidatus Odyssella acanthamoebae</name>
    <dbReference type="NCBI Taxonomy" id="91604"/>
    <lineage>
        <taxon>Bacteria</taxon>
        <taxon>Pseudomonadati</taxon>
        <taxon>Pseudomonadota</taxon>
        <taxon>Alphaproteobacteria</taxon>
        <taxon>Holosporales</taxon>
        <taxon>Candidatus Paracaedibacteraceae</taxon>
        <taxon>Candidatus Odyssella</taxon>
    </lineage>
</organism>
<dbReference type="GO" id="GO:0003779">
    <property type="term" value="F:actin binding"/>
    <property type="evidence" value="ECO:0007669"/>
    <property type="project" value="InterPro"/>
</dbReference>
<evidence type="ECO:0000313" key="5">
    <source>
        <dbReference type="Proteomes" id="UP000028926"/>
    </source>
</evidence>
<dbReference type="EMBL" id="CP008941">
    <property type="protein sequence ID" value="AIK97026.1"/>
    <property type="molecule type" value="Genomic_DNA"/>
</dbReference>
<sequence length="335" mass="35974">MYQSILKVSALILLATSSSDATGRFGVTPGNCAQKMNQISSMANSPDKLAFAREILAVCGSKLQSNRVAQINTIINNLQAPPPLNLGNNPPPVQQQQPNMGNDAVPPPLPNMGNNALLQHQDAVDDGAQPPAQYVDHEPLVQDLQGVNGEEDHAHLQHQDAVDDGAQPPAQHVDHEPLVQDLQGVNGEEQGHQHLPPEEDHAQLQHQDAVGDGALPPAQHVDYEPLVQPHLNPNAADDQLAHYDGGVGVQENRSNIADEGVGFVNNGQRLSLLEQIRQGAQLNPVNANERRAALRDNSHEDAIRAGVLNRRGAVAGEGTGYESDPDSESDNEWEN</sequence>
<dbReference type="PROSITE" id="PS51082">
    <property type="entry name" value="WH2"/>
    <property type="match status" value="1"/>
</dbReference>
<feature type="compositionally biased region" description="Pro residues" evidence="1">
    <location>
        <begin position="82"/>
        <end position="93"/>
    </location>
</feature>
<evidence type="ECO:0000256" key="2">
    <source>
        <dbReference type="SAM" id="SignalP"/>
    </source>
</evidence>
<evidence type="ECO:0000259" key="3">
    <source>
        <dbReference type="PROSITE" id="PS51082"/>
    </source>
</evidence>
<dbReference type="Proteomes" id="UP000028926">
    <property type="component" value="Chromosome"/>
</dbReference>
<feature type="region of interest" description="Disordered" evidence="1">
    <location>
        <begin position="82"/>
        <end position="115"/>
    </location>
</feature>
<feature type="chain" id="PRO_5001717080" description="WH2 domain-containing protein" evidence="2">
    <location>
        <begin position="22"/>
        <end position="335"/>
    </location>
</feature>
<protein>
    <recommendedName>
        <fullName evidence="3">WH2 domain-containing protein</fullName>
    </recommendedName>
</protein>
<proteinExistence type="predicted"/>
<feature type="region of interest" description="Disordered" evidence="1">
    <location>
        <begin position="308"/>
        <end position="335"/>
    </location>
</feature>
<feature type="signal peptide" evidence="2">
    <location>
        <begin position="1"/>
        <end position="21"/>
    </location>
</feature>